<dbReference type="RefSeq" id="WP_058021509.1">
    <property type="nucleotide sequence ID" value="NZ_CP013189.1"/>
</dbReference>
<keyword evidence="3" id="KW-0413">Isomerase</keyword>
<name>A0A0S2KCI6_9GAMM</name>
<dbReference type="OrthoDB" id="9807797at2"/>
<dbReference type="PANTHER" id="PTHR45625">
    <property type="entry name" value="PEPTIDYL-PROLYL CIS-TRANS ISOMERASE-RELATED"/>
    <property type="match status" value="1"/>
</dbReference>
<evidence type="ECO:0000313" key="7">
    <source>
        <dbReference type="Proteomes" id="UP000065641"/>
    </source>
</evidence>
<dbReference type="EC" id="5.2.1.8" evidence="1"/>
<dbReference type="InterPro" id="IPR029000">
    <property type="entry name" value="Cyclophilin-like_dom_sf"/>
</dbReference>
<dbReference type="PROSITE" id="PS50072">
    <property type="entry name" value="CSA_PPIASE_2"/>
    <property type="match status" value="1"/>
</dbReference>
<keyword evidence="4" id="KW-0732">Signal</keyword>
<keyword evidence="7" id="KW-1185">Reference proteome</keyword>
<dbReference type="Pfam" id="PF00160">
    <property type="entry name" value="Pro_isomerase"/>
    <property type="match status" value="1"/>
</dbReference>
<keyword evidence="2" id="KW-0697">Rotamase</keyword>
<organism evidence="6 7">
    <name type="scientific">Pseudohongiella spirulinae</name>
    <dbReference type="NCBI Taxonomy" id="1249552"/>
    <lineage>
        <taxon>Bacteria</taxon>
        <taxon>Pseudomonadati</taxon>
        <taxon>Pseudomonadota</taxon>
        <taxon>Gammaproteobacteria</taxon>
        <taxon>Pseudomonadales</taxon>
        <taxon>Pseudohongiellaceae</taxon>
        <taxon>Pseudohongiella</taxon>
    </lineage>
</organism>
<evidence type="ECO:0000313" key="6">
    <source>
        <dbReference type="EMBL" id="ALO46024.1"/>
    </source>
</evidence>
<feature type="chain" id="PRO_5006601476" description="peptidylprolyl isomerase" evidence="4">
    <location>
        <begin position="21"/>
        <end position="272"/>
    </location>
</feature>
<dbReference type="KEGG" id="pspi:PS2015_1367"/>
<evidence type="ECO:0000256" key="2">
    <source>
        <dbReference type="ARBA" id="ARBA00023110"/>
    </source>
</evidence>
<proteinExistence type="predicted"/>
<reference evidence="6 7" key="1">
    <citation type="submission" date="2015-11" db="EMBL/GenBank/DDBJ databases">
        <authorList>
            <person name="Zhang Y."/>
            <person name="Guo Z."/>
        </authorList>
    </citation>
    <scope>NUCLEOTIDE SEQUENCE [LARGE SCALE GENOMIC DNA]</scope>
    <source>
        <strain evidence="6 7">KCTC 32221</strain>
    </source>
</reference>
<accession>A0A0S2KCI6</accession>
<gene>
    <name evidence="6" type="ORF">PS2015_1367</name>
</gene>
<evidence type="ECO:0000256" key="3">
    <source>
        <dbReference type="ARBA" id="ARBA00023235"/>
    </source>
</evidence>
<dbReference type="Gene3D" id="2.40.100.10">
    <property type="entry name" value="Cyclophilin-like"/>
    <property type="match status" value="2"/>
</dbReference>
<dbReference type="STRING" id="1249552.PS2015_1367"/>
<sequence length="272" mass="30368" precursor="true">MIQKLIISSLLIIASNIVSAQTPVQQTVTDNNLLRSQMENPRNPALRAYTSLGEFYIELYPEAAPLNVQRVLQLVGVSPNEAYYNGLTVHRSVPGVLIQFGDAERAGRPRPDSPVADEINARGLGLEQQTLLDIEGKPHPWLNIADQADFQRVVLAPLYRAMNINDKEQLRQQQQTVLSRLQNMNLMQLFELRGYRYDGGLPSRRPTAGSVLMANYGPGTNDGELVILADNAPWLTGSHTVIGRVFANPELINRISREPQTSVRIYEITELD</sequence>
<dbReference type="AlphaFoldDB" id="A0A0S2KCI6"/>
<dbReference type="EMBL" id="CP013189">
    <property type="protein sequence ID" value="ALO46024.1"/>
    <property type="molecule type" value="Genomic_DNA"/>
</dbReference>
<evidence type="ECO:0000256" key="4">
    <source>
        <dbReference type="SAM" id="SignalP"/>
    </source>
</evidence>
<dbReference type="PANTHER" id="PTHR45625:SF4">
    <property type="entry name" value="PEPTIDYLPROLYL ISOMERASE DOMAIN AND WD REPEAT-CONTAINING PROTEIN 1"/>
    <property type="match status" value="1"/>
</dbReference>
<dbReference type="InterPro" id="IPR002130">
    <property type="entry name" value="Cyclophilin-type_PPIase_dom"/>
</dbReference>
<evidence type="ECO:0000259" key="5">
    <source>
        <dbReference type="PROSITE" id="PS50072"/>
    </source>
</evidence>
<dbReference type="Proteomes" id="UP000065641">
    <property type="component" value="Chromosome"/>
</dbReference>
<feature type="domain" description="PPIase cyclophilin-type" evidence="5">
    <location>
        <begin position="50"/>
        <end position="257"/>
    </location>
</feature>
<protein>
    <recommendedName>
        <fullName evidence="1">peptidylprolyl isomerase</fullName>
        <ecNumber evidence="1">5.2.1.8</ecNumber>
    </recommendedName>
</protein>
<dbReference type="InterPro" id="IPR044666">
    <property type="entry name" value="Cyclophilin_A-like"/>
</dbReference>
<evidence type="ECO:0000256" key="1">
    <source>
        <dbReference type="ARBA" id="ARBA00013194"/>
    </source>
</evidence>
<dbReference type="SUPFAM" id="SSF50891">
    <property type="entry name" value="Cyclophilin-like"/>
    <property type="match status" value="1"/>
</dbReference>
<feature type="signal peptide" evidence="4">
    <location>
        <begin position="1"/>
        <end position="20"/>
    </location>
</feature>
<dbReference type="GO" id="GO:0003755">
    <property type="term" value="F:peptidyl-prolyl cis-trans isomerase activity"/>
    <property type="evidence" value="ECO:0007669"/>
    <property type="project" value="UniProtKB-KW"/>
</dbReference>